<dbReference type="Gene3D" id="3.50.50.60">
    <property type="entry name" value="FAD/NAD(P)-binding domain"/>
    <property type="match status" value="2"/>
</dbReference>
<dbReference type="HOGENOM" id="CLU_274326_0_0_1"/>
<dbReference type="Pfam" id="PF07992">
    <property type="entry name" value="Pyr_redox_2"/>
    <property type="match status" value="1"/>
</dbReference>
<dbReference type="eggNOG" id="ENOG502QSEC">
    <property type="taxonomic scope" value="Eukaryota"/>
</dbReference>
<dbReference type="PANTHER" id="PTHR21178:SF8">
    <property type="entry name" value="CILIA- AND FLAGELLA-ASSOCIATED PROTEIN 61"/>
    <property type="match status" value="1"/>
</dbReference>
<protein>
    <submittedName>
        <fullName evidence="4">GK21451</fullName>
    </submittedName>
</protein>
<dbReference type="OrthoDB" id="382863at2759"/>
<dbReference type="SUPFAM" id="SSF51905">
    <property type="entry name" value="FAD/NAD(P)-binding domain"/>
    <property type="match status" value="2"/>
</dbReference>
<dbReference type="Pfam" id="PF23150">
    <property type="entry name" value="CFAP61_dimer"/>
    <property type="match status" value="1"/>
</dbReference>
<dbReference type="FunCoup" id="B4MQB4">
    <property type="interactions" value="1"/>
</dbReference>
<dbReference type="InterPro" id="IPR056299">
    <property type="entry name" value="CFAP61_dimer"/>
</dbReference>
<organism evidence="5">
    <name type="scientific">Drosophila willistoni</name>
    <name type="common">Fruit fly</name>
    <dbReference type="NCBI Taxonomy" id="7260"/>
    <lineage>
        <taxon>Eukaryota</taxon>
        <taxon>Metazoa</taxon>
        <taxon>Ecdysozoa</taxon>
        <taxon>Arthropoda</taxon>
        <taxon>Hexapoda</taxon>
        <taxon>Insecta</taxon>
        <taxon>Pterygota</taxon>
        <taxon>Neoptera</taxon>
        <taxon>Endopterygota</taxon>
        <taxon>Diptera</taxon>
        <taxon>Brachycera</taxon>
        <taxon>Muscomorpha</taxon>
        <taxon>Ephydroidea</taxon>
        <taxon>Drosophilidae</taxon>
        <taxon>Drosophila</taxon>
        <taxon>Sophophora</taxon>
    </lineage>
</organism>
<feature type="domain" description="CFAP61 dimerisation" evidence="3">
    <location>
        <begin position="980"/>
        <end position="1092"/>
    </location>
</feature>
<dbReference type="GO" id="GO:0016491">
    <property type="term" value="F:oxidoreductase activity"/>
    <property type="evidence" value="ECO:0007669"/>
    <property type="project" value="InterPro"/>
</dbReference>
<dbReference type="InterPro" id="IPR038884">
    <property type="entry name" value="CFAP61"/>
</dbReference>
<dbReference type="Proteomes" id="UP000007798">
    <property type="component" value="Unassembled WGS sequence"/>
</dbReference>
<dbReference type="PhylomeDB" id="B4MQB4"/>
<dbReference type="InterPro" id="IPR023753">
    <property type="entry name" value="FAD/NAD-binding_dom"/>
</dbReference>
<feature type="domain" description="FAD/NAD(P)-binding" evidence="1">
    <location>
        <begin position="704"/>
        <end position="951"/>
    </location>
</feature>
<dbReference type="EMBL" id="CH963849">
    <property type="protein sequence ID" value="EDW74303.1"/>
    <property type="molecule type" value="Genomic_DNA"/>
</dbReference>
<evidence type="ECO:0000259" key="1">
    <source>
        <dbReference type="Pfam" id="PF07992"/>
    </source>
</evidence>
<proteinExistence type="predicted"/>
<feature type="domain" description="Cilia- and flagella-associated protein 61 N-terminal" evidence="2">
    <location>
        <begin position="7"/>
        <end position="278"/>
    </location>
</feature>
<dbReference type="AlphaFoldDB" id="B4MQB4"/>
<dbReference type="InterPro" id="IPR032151">
    <property type="entry name" value="CFAP61_N"/>
</dbReference>
<dbReference type="InParanoid" id="B4MQB4"/>
<evidence type="ECO:0000259" key="2">
    <source>
        <dbReference type="Pfam" id="PF16092"/>
    </source>
</evidence>
<sequence>MSHQYIVRSAFLQNVAQIEELYKSKQSQHFGEKRSPPLTQLFYEYQNHRLAVYEQEDDTKMVAYCEFCIYPNIAVLSNHFWLTWLNARFCLEKPLTVINTIFFNFAIHHEQHPNVFKQVIYEVFYRELRVFFILIAKPPTYGDGEYKLIESLGRTYYPKDFKVTANTPCPSIIIIEREKIMPILSFRKALPEDNDDIVNIIDFEEPQLRENYGDFYIAELLMGTNGRLGTSKLIVAEVTNEATEEVSNTGLMWLTDSLDMELLLKNFNFERLDNLVRCTPGAPHTVVSFQVECVEPRRYTALYTEIGIDKLKIQGGFGDGSSSVCIVSNAAGEPDAYPQHEYCLVPVPAVVHLPDSLRHMIKYCMRVNHRPSSSTSEEIFVCHRSTLFGKLNLIKLEEIDMPEIRKILGQDGRGSNLGDENTIRSPETLNRESKRDELIDEIFNDVLNNFETELIAWTFFCGQTNIPRVDCTIIGFVILRPFTDYEYVNKQCFLPPNEYHLHHYRGEIIMLKVHPFFQMWSDEIFRAVGVKSGYRELYYLNHFMGVSFPNDLISNMMPIEPLRQKRNWYTGSDPSWGFRRPSKTVNFPIINLSRDRLYVYCHNLLASKYLGPHKSLVILGFTDTCRALLRRLIFGWNTKDFSYVKKHNCLPSVDITVIVQYGIVEAAYDCQFDCRYCDHNRNCYISRFNCGPYVRDTTHRMDLRQYVHFVMGTVEYIDREQQVIGLDNNCKIKYNTLLLMVDSKYGFKEMDAAEMPYNYAQINMRLDKIILYHKLQEMSGDKFPSRQILVYGNNLAVYECINFLLKHGCLPKHIICVQPHRIVLPDASNNPTVDLGLDSILEEMIKDLNIKFYSSCNFVEFTYYKNEFFIEKAKFARFPTGDTFEISCDLFINFNENYLRANTEKVLRNCGIEITEDRHIWVDENYCTNDPNIYAAGKYVTIKTEPNYQYIHTADEEMADKLITILKLKRDETDEPFERRFSKPCYFTALVPCSYKVVKVTVPKRYVIGHLTNEYNEKLTTYEDGDFCRVSLSYTGMITEITCVTKNIWKKYYFIEYFCGKHESLLNNLRNRWKLGLITNFLTYFEQPWTEIFMHHCFDDLQMENRKVLMPLLKKISPAQALNNARLRERHQEAYQPLLEANVVNFLRRYRADFINQFALPEDSGWPFF</sequence>
<dbReference type="InterPro" id="IPR036188">
    <property type="entry name" value="FAD/NAD-bd_sf"/>
</dbReference>
<accession>B4MQB4</accession>
<dbReference type="Pfam" id="PF16092">
    <property type="entry name" value="CFAP61_N"/>
    <property type="match status" value="1"/>
</dbReference>
<dbReference type="PANTHER" id="PTHR21178">
    <property type="entry name" value="CILIA- AND FLAGELLA-ASSOCIATED PROTEIN 61"/>
    <property type="match status" value="1"/>
</dbReference>
<evidence type="ECO:0000313" key="4">
    <source>
        <dbReference type="EMBL" id="EDW74303.1"/>
    </source>
</evidence>
<gene>
    <name evidence="4" type="primary">Dwil\GK21451</name>
    <name evidence="4" type="ORF">Dwil_GK21451</name>
</gene>
<evidence type="ECO:0000313" key="5">
    <source>
        <dbReference type="Proteomes" id="UP000007798"/>
    </source>
</evidence>
<name>B4MQB4_DROWI</name>
<reference evidence="4 5" key="1">
    <citation type="journal article" date="2007" name="Nature">
        <title>Evolution of genes and genomes on the Drosophila phylogeny.</title>
        <authorList>
            <consortium name="Drosophila 12 Genomes Consortium"/>
            <person name="Clark A.G."/>
            <person name="Eisen M.B."/>
            <person name="Smith D.R."/>
            <person name="Bergman C.M."/>
            <person name="Oliver B."/>
            <person name="Markow T.A."/>
            <person name="Kaufman T.C."/>
            <person name="Kellis M."/>
            <person name="Gelbart W."/>
            <person name="Iyer V.N."/>
            <person name="Pollard D.A."/>
            <person name="Sackton T.B."/>
            <person name="Larracuente A.M."/>
            <person name="Singh N.D."/>
            <person name="Abad J.P."/>
            <person name="Abt D.N."/>
            <person name="Adryan B."/>
            <person name="Aguade M."/>
            <person name="Akashi H."/>
            <person name="Anderson W.W."/>
            <person name="Aquadro C.F."/>
            <person name="Ardell D.H."/>
            <person name="Arguello R."/>
            <person name="Artieri C.G."/>
            <person name="Barbash D.A."/>
            <person name="Barker D."/>
            <person name="Barsanti P."/>
            <person name="Batterham P."/>
            <person name="Batzoglou S."/>
            <person name="Begun D."/>
            <person name="Bhutkar A."/>
            <person name="Blanco E."/>
            <person name="Bosak S.A."/>
            <person name="Bradley R.K."/>
            <person name="Brand A.D."/>
            <person name="Brent M.R."/>
            <person name="Brooks A.N."/>
            <person name="Brown R.H."/>
            <person name="Butlin R.K."/>
            <person name="Caggese C."/>
            <person name="Calvi B.R."/>
            <person name="Bernardo de Carvalho A."/>
            <person name="Caspi A."/>
            <person name="Castrezana S."/>
            <person name="Celniker S.E."/>
            <person name="Chang J.L."/>
            <person name="Chapple C."/>
            <person name="Chatterji S."/>
            <person name="Chinwalla A."/>
            <person name="Civetta A."/>
            <person name="Clifton S.W."/>
            <person name="Comeron J.M."/>
            <person name="Costello J.C."/>
            <person name="Coyne J.A."/>
            <person name="Daub J."/>
            <person name="David R.G."/>
            <person name="Delcher A.L."/>
            <person name="Delehaunty K."/>
            <person name="Do C.B."/>
            <person name="Ebling H."/>
            <person name="Edwards K."/>
            <person name="Eickbush T."/>
            <person name="Evans J.D."/>
            <person name="Filipski A."/>
            <person name="Findeiss S."/>
            <person name="Freyhult E."/>
            <person name="Fulton L."/>
            <person name="Fulton R."/>
            <person name="Garcia A.C."/>
            <person name="Gardiner A."/>
            <person name="Garfield D.A."/>
            <person name="Garvin B.E."/>
            <person name="Gibson G."/>
            <person name="Gilbert D."/>
            <person name="Gnerre S."/>
            <person name="Godfrey J."/>
            <person name="Good R."/>
            <person name="Gotea V."/>
            <person name="Gravely B."/>
            <person name="Greenberg A.J."/>
            <person name="Griffiths-Jones S."/>
            <person name="Gross S."/>
            <person name="Guigo R."/>
            <person name="Gustafson E.A."/>
            <person name="Haerty W."/>
            <person name="Hahn M.W."/>
            <person name="Halligan D.L."/>
            <person name="Halpern A.L."/>
            <person name="Halter G.M."/>
            <person name="Han M.V."/>
            <person name="Heger A."/>
            <person name="Hillier L."/>
            <person name="Hinrichs A.S."/>
            <person name="Holmes I."/>
            <person name="Hoskins R.A."/>
            <person name="Hubisz M.J."/>
            <person name="Hultmark D."/>
            <person name="Huntley M.A."/>
            <person name="Jaffe D.B."/>
            <person name="Jagadeeshan S."/>
            <person name="Jeck W.R."/>
            <person name="Johnson J."/>
            <person name="Jones C.D."/>
            <person name="Jordan W.C."/>
            <person name="Karpen G.H."/>
            <person name="Kataoka E."/>
            <person name="Keightley P.D."/>
            <person name="Kheradpour P."/>
            <person name="Kirkness E.F."/>
            <person name="Koerich L.B."/>
            <person name="Kristiansen K."/>
            <person name="Kudrna D."/>
            <person name="Kulathinal R.J."/>
            <person name="Kumar S."/>
            <person name="Kwok R."/>
            <person name="Lander E."/>
            <person name="Langley C.H."/>
            <person name="Lapoint R."/>
            <person name="Lazzaro B.P."/>
            <person name="Lee S.J."/>
            <person name="Levesque L."/>
            <person name="Li R."/>
            <person name="Lin C.F."/>
            <person name="Lin M.F."/>
            <person name="Lindblad-Toh K."/>
            <person name="Llopart A."/>
            <person name="Long M."/>
            <person name="Low L."/>
            <person name="Lozovsky E."/>
            <person name="Lu J."/>
            <person name="Luo M."/>
            <person name="Machado C.A."/>
            <person name="Makalowski W."/>
            <person name="Marzo M."/>
            <person name="Matsuda M."/>
            <person name="Matzkin L."/>
            <person name="McAllister B."/>
            <person name="McBride C.S."/>
            <person name="McKernan B."/>
            <person name="McKernan K."/>
            <person name="Mendez-Lago M."/>
            <person name="Minx P."/>
            <person name="Mollenhauer M.U."/>
            <person name="Montooth K."/>
            <person name="Mount S.M."/>
            <person name="Mu X."/>
            <person name="Myers E."/>
            <person name="Negre B."/>
            <person name="Newfeld S."/>
            <person name="Nielsen R."/>
            <person name="Noor M.A."/>
            <person name="O'Grady P."/>
            <person name="Pachter L."/>
            <person name="Papaceit M."/>
            <person name="Parisi M.J."/>
            <person name="Parisi M."/>
            <person name="Parts L."/>
            <person name="Pedersen J.S."/>
            <person name="Pesole G."/>
            <person name="Phillippy A.M."/>
            <person name="Ponting C.P."/>
            <person name="Pop M."/>
            <person name="Porcelli D."/>
            <person name="Powell J.R."/>
            <person name="Prohaska S."/>
            <person name="Pruitt K."/>
            <person name="Puig M."/>
            <person name="Quesneville H."/>
            <person name="Ram K.R."/>
            <person name="Rand D."/>
            <person name="Rasmussen M.D."/>
            <person name="Reed L.K."/>
            <person name="Reenan R."/>
            <person name="Reily A."/>
            <person name="Remington K.A."/>
            <person name="Rieger T.T."/>
            <person name="Ritchie M.G."/>
            <person name="Robin C."/>
            <person name="Rogers Y.H."/>
            <person name="Rohde C."/>
            <person name="Rozas J."/>
            <person name="Rubenfield M.J."/>
            <person name="Ruiz A."/>
            <person name="Russo S."/>
            <person name="Salzberg S.L."/>
            <person name="Sanchez-Gracia A."/>
            <person name="Saranga D.J."/>
            <person name="Sato H."/>
            <person name="Schaeffer S.W."/>
            <person name="Schatz M.C."/>
            <person name="Schlenke T."/>
            <person name="Schwartz R."/>
            <person name="Segarra C."/>
            <person name="Singh R.S."/>
            <person name="Sirot L."/>
            <person name="Sirota M."/>
            <person name="Sisneros N.B."/>
            <person name="Smith C.D."/>
            <person name="Smith T.F."/>
            <person name="Spieth J."/>
            <person name="Stage D.E."/>
            <person name="Stark A."/>
            <person name="Stephan W."/>
            <person name="Strausberg R.L."/>
            <person name="Strempel S."/>
            <person name="Sturgill D."/>
            <person name="Sutton G."/>
            <person name="Sutton G.G."/>
            <person name="Tao W."/>
            <person name="Teichmann S."/>
            <person name="Tobari Y.N."/>
            <person name="Tomimura Y."/>
            <person name="Tsolas J.M."/>
            <person name="Valente V.L."/>
            <person name="Venter E."/>
            <person name="Venter J.C."/>
            <person name="Vicario S."/>
            <person name="Vieira F.G."/>
            <person name="Vilella A.J."/>
            <person name="Villasante A."/>
            <person name="Walenz B."/>
            <person name="Wang J."/>
            <person name="Wasserman M."/>
            <person name="Watts T."/>
            <person name="Wilson D."/>
            <person name="Wilson R.K."/>
            <person name="Wing R.A."/>
            <person name="Wolfner M.F."/>
            <person name="Wong A."/>
            <person name="Wong G.K."/>
            <person name="Wu C.I."/>
            <person name="Wu G."/>
            <person name="Yamamoto D."/>
            <person name="Yang H.P."/>
            <person name="Yang S.P."/>
            <person name="Yorke J.A."/>
            <person name="Yoshida K."/>
            <person name="Zdobnov E."/>
            <person name="Zhang P."/>
            <person name="Zhang Y."/>
            <person name="Zimin A.V."/>
            <person name="Baldwin J."/>
            <person name="Abdouelleil A."/>
            <person name="Abdulkadir J."/>
            <person name="Abebe A."/>
            <person name="Abera B."/>
            <person name="Abreu J."/>
            <person name="Acer S.C."/>
            <person name="Aftuck L."/>
            <person name="Alexander A."/>
            <person name="An P."/>
            <person name="Anderson E."/>
            <person name="Anderson S."/>
            <person name="Arachi H."/>
            <person name="Azer M."/>
            <person name="Bachantsang P."/>
            <person name="Barry A."/>
            <person name="Bayul T."/>
            <person name="Berlin A."/>
            <person name="Bessette D."/>
            <person name="Bloom T."/>
            <person name="Blye J."/>
            <person name="Boguslavskiy L."/>
            <person name="Bonnet C."/>
            <person name="Boukhgalter B."/>
            <person name="Bourzgui I."/>
            <person name="Brown A."/>
            <person name="Cahill P."/>
            <person name="Channer S."/>
            <person name="Cheshatsang Y."/>
            <person name="Chuda L."/>
            <person name="Citroen M."/>
            <person name="Collymore A."/>
            <person name="Cooke P."/>
            <person name="Costello M."/>
            <person name="D'Aco K."/>
            <person name="Daza R."/>
            <person name="De Haan G."/>
            <person name="DeGray S."/>
            <person name="DeMaso C."/>
            <person name="Dhargay N."/>
            <person name="Dooley K."/>
            <person name="Dooley E."/>
            <person name="Doricent M."/>
            <person name="Dorje P."/>
            <person name="Dorjee K."/>
            <person name="Dupes A."/>
            <person name="Elong R."/>
            <person name="Falk J."/>
            <person name="Farina A."/>
            <person name="Faro S."/>
            <person name="Ferguson D."/>
            <person name="Fisher S."/>
            <person name="Foley C.D."/>
            <person name="Franke A."/>
            <person name="Friedrich D."/>
            <person name="Gadbois L."/>
            <person name="Gearin G."/>
            <person name="Gearin C.R."/>
            <person name="Giannoukos G."/>
            <person name="Goode T."/>
            <person name="Graham J."/>
            <person name="Grandbois E."/>
            <person name="Grewal S."/>
            <person name="Gyaltsen K."/>
            <person name="Hafez N."/>
            <person name="Hagos B."/>
            <person name="Hall J."/>
            <person name="Henson C."/>
            <person name="Hollinger A."/>
            <person name="Honan T."/>
            <person name="Huard M.D."/>
            <person name="Hughes L."/>
            <person name="Hurhula B."/>
            <person name="Husby M.E."/>
            <person name="Kamat A."/>
            <person name="Kanga B."/>
            <person name="Kashin S."/>
            <person name="Khazanovich D."/>
            <person name="Kisner P."/>
            <person name="Lance K."/>
            <person name="Lara M."/>
            <person name="Lee W."/>
            <person name="Lennon N."/>
            <person name="Letendre F."/>
            <person name="LeVine R."/>
            <person name="Lipovsky A."/>
            <person name="Liu X."/>
            <person name="Liu J."/>
            <person name="Liu S."/>
            <person name="Lokyitsang T."/>
            <person name="Lokyitsang Y."/>
            <person name="Lubonja R."/>
            <person name="Lui A."/>
            <person name="MacDonald P."/>
            <person name="Magnisalis V."/>
            <person name="Maru K."/>
            <person name="Matthews C."/>
            <person name="McCusker W."/>
            <person name="McDonough S."/>
            <person name="Mehta T."/>
            <person name="Meldrim J."/>
            <person name="Meneus L."/>
            <person name="Mihai O."/>
            <person name="Mihalev A."/>
            <person name="Mihova T."/>
            <person name="Mittelman R."/>
            <person name="Mlenga V."/>
            <person name="Montmayeur A."/>
            <person name="Mulrain L."/>
            <person name="Navidi A."/>
            <person name="Naylor J."/>
            <person name="Negash T."/>
            <person name="Nguyen T."/>
            <person name="Nguyen N."/>
            <person name="Nicol R."/>
            <person name="Norbu C."/>
            <person name="Norbu N."/>
            <person name="Novod N."/>
            <person name="O'Neill B."/>
            <person name="Osman S."/>
            <person name="Markiewicz E."/>
            <person name="Oyono O.L."/>
            <person name="Patti C."/>
            <person name="Phunkhang P."/>
            <person name="Pierre F."/>
            <person name="Priest M."/>
            <person name="Raghuraman S."/>
            <person name="Rege F."/>
            <person name="Reyes R."/>
            <person name="Rise C."/>
            <person name="Rogov P."/>
            <person name="Ross K."/>
            <person name="Ryan E."/>
            <person name="Settipalli S."/>
            <person name="Shea T."/>
            <person name="Sherpa N."/>
            <person name="Shi L."/>
            <person name="Shih D."/>
            <person name="Sparrow T."/>
            <person name="Spaulding J."/>
            <person name="Stalker J."/>
            <person name="Stange-Thomann N."/>
            <person name="Stavropoulos S."/>
            <person name="Stone C."/>
            <person name="Strader C."/>
            <person name="Tesfaye S."/>
            <person name="Thomson T."/>
            <person name="Thoulutsang Y."/>
            <person name="Thoulutsang D."/>
            <person name="Topham K."/>
            <person name="Topping I."/>
            <person name="Tsamla T."/>
            <person name="Vassiliev H."/>
            <person name="Vo A."/>
            <person name="Wangchuk T."/>
            <person name="Wangdi T."/>
            <person name="Weiand M."/>
            <person name="Wilkinson J."/>
            <person name="Wilson A."/>
            <person name="Yadav S."/>
            <person name="Young G."/>
            <person name="Yu Q."/>
            <person name="Zembek L."/>
            <person name="Zhong D."/>
            <person name="Zimmer A."/>
            <person name="Zwirko Z."/>
            <person name="Jaffe D.B."/>
            <person name="Alvarez P."/>
            <person name="Brockman W."/>
            <person name="Butler J."/>
            <person name="Chin C."/>
            <person name="Gnerre S."/>
            <person name="Grabherr M."/>
            <person name="Kleber M."/>
            <person name="Mauceli E."/>
            <person name="MacCallum I."/>
        </authorList>
    </citation>
    <scope>NUCLEOTIDE SEQUENCE [LARGE SCALE GENOMIC DNA]</scope>
    <source>
        <strain evidence="5">Tucson 14030-0811.24</strain>
    </source>
</reference>
<evidence type="ECO:0000259" key="3">
    <source>
        <dbReference type="Pfam" id="PF23150"/>
    </source>
</evidence>
<keyword evidence="5" id="KW-1185">Reference proteome</keyword>
<dbReference type="OMA" id="ANDLWLH"/>